<organism evidence="1 2">
    <name type="scientific">Pistacia atlantica</name>
    <dbReference type="NCBI Taxonomy" id="434234"/>
    <lineage>
        <taxon>Eukaryota</taxon>
        <taxon>Viridiplantae</taxon>
        <taxon>Streptophyta</taxon>
        <taxon>Embryophyta</taxon>
        <taxon>Tracheophyta</taxon>
        <taxon>Spermatophyta</taxon>
        <taxon>Magnoliopsida</taxon>
        <taxon>eudicotyledons</taxon>
        <taxon>Gunneridae</taxon>
        <taxon>Pentapetalae</taxon>
        <taxon>rosids</taxon>
        <taxon>malvids</taxon>
        <taxon>Sapindales</taxon>
        <taxon>Anacardiaceae</taxon>
        <taxon>Pistacia</taxon>
    </lineage>
</organism>
<dbReference type="EMBL" id="CM047900">
    <property type="protein sequence ID" value="KAJ0098737.1"/>
    <property type="molecule type" value="Genomic_DNA"/>
</dbReference>
<proteinExistence type="predicted"/>
<sequence>MAIHVLLKEAMTKGSNFVISPLSFHVVLSLIAVGSKGRTLEQLLWVPGSKNPEDLVLLSSQMISIALQSNDEGDNQTAGPTLPFINGVWVAEGFKLKPSFEEVVRGVYSATAKEVDFMNKSDQVRDEINRWAENATNGLIKNLLPERGLERETVLILINALYFKGAWTEKIDASRTEYRDFYLLNGQTVRVPFMTSRKHTYHFYGSFDGFKSLKIPYRNGQDTKKFSMYFFLPDAVYGFENLVNKFKSNPQFFSRQFVMQST</sequence>
<name>A0ACC1BIR4_9ROSI</name>
<comment type="caution">
    <text evidence="1">The sequence shown here is derived from an EMBL/GenBank/DDBJ whole genome shotgun (WGS) entry which is preliminary data.</text>
</comment>
<dbReference type="Proteomes" id="UP001164250">
    <property type="component" value="Chromosome 4"/>
</dbReference>
<protein>
    <submittedName>
        <fullName evidence="1">Uncharacterized protein</fullName>
    </submittedName>
</protein>
<accession>A0ACC1BIR4</accession>
<evidence type="ECO:0000313" key="2">
    <source>
        <dbReference type="Proteomes" id="UP001164250"/>
    </source>
</evidence>
<reference evidence="2" key="1">
    <citation type="journal article" date="2023" name="G3 (Bethesda)">
        <title>Genome assembly and association tests identify interacting loci associated with vigor, precocity, and sex in interspecific pistachio rootstocks.</title>
        <authorList>
            <person name="Palmer W."/>
            <person name="Jacygrad E."/>
            <person name="Sagayaradj S."/>
            <person name="Cavanaugh K."/>
            <person name="Han R."/>
            <person name="Bertier L."/>
            <person name="Beede B."/>
            <person name="Kafkas S."/>
            <person name="Golino D."/>
            <person name="Preece J."/>
            <person name="Michelmore R."/>
        </authorList>
    </citation>
    <scope>NUCLEOTIDE SEQUENCE [LARGE SCALE GENOMIC DNA]</scope>
</reference>
<keyword evidence="2" id="KW-1185">Reference proteome</keyword>
<evidence type="ECO:0000313" key="1">
    <source>
        <dbReference type="EMBL" id="KAJ0098737.1"/>
    </source>
</evidence>
<gene>
    <name evidence="1" type="ORF">Patl1_21610</name>
</gene>